<feature type="domain" description="FAD/NAD(P)-binding" evidence="18">
    <location>
        <begin position="5"/>
        <end position="335"/>
    </location>
</feature>
<dbReference type="Proteomes" id="UP000568839">
    <property type="component" value="Unassembled WGS sequence"/>
</dbReference>
<dbReference type="PRINTS" id="PR00368">
    <property type="entry name" value="FADPNR"/>
</dbReference>
<dbReference type="GO" id="GO:0050660">
    <property type="term" value="F:flavin adenine dinucleotide binding"/>
    <property type="evidence" value="ECO:0007669"/>
    <property type="project" value="InterPro"/>
</dbReference>
<dbReference type="FunFam" id="3.30.390.30:FF:000001">
    <property type="entry name" value="Dihydrolipoyl dehydrogenase"/>
    <property type="match status" value="1"/>
</dbReference>
<evidence type="ECO:0000256" key="3">
    <source>
        <dbReference type="ARBA" id="ARBA00012608"/>
    </source>
</evidence>
<dbReference type="PANTHER" id="PTHR22912">
    <property type="entry name" value="DISULFIDE OXIDOREDUCTASE"/>
    <property type="match status" value="1"/>
</dbReference>
<evidence type="ECO:0000259" key="18">
    <source>
        <dbReference type="Pfam" id="PF07992"/>
    </source>
</evidence>
<evidence type="ECO:0000259" key="17">
    <source>
        <dbReference type="Pfam" id="PF02852"/>
    </source>
</evidence>
<keyword evidence="14" id="KW-0547">Nucleotide-binding</keyword>
<dbReference type="InterPro" id="IPR006258">
    <property type="entry name" value="Lipoamide_DH"/>
</dbReference>
<comment type="subcellular location">
    <subcellularLocation>
        <location evidence="1">Cytoplasm</location>
    </subcellularLocation>
</comment>
<evidence type="ECO:0000256" key="4">
    <source>
        <dbReference type="ARBA" id="ARBA00016961"/>
    </source>
</evidence>
<dbReference type="GO" id="GO:0004148">
    <property type="term" value="F:dihydrolipoyl dehydrogenase (NADH) activity"/>
    <property type="evidence" value="ECO:0007669"/>
    <property type="project" value="UniProtKB-EC"/>
</dbReference>
<evidence type="ECO:0000256" key="2">
    <source>
        <dbReference type="ARBA" id="ARBA00007532"/>
    </source>
</evidence>
<keyword evidence="20" id="KW-1185">Reference proteome</keyword>
<comment type="miscellaneous">
    <text evidence="16">The active site is a redox-active disulfide bond.</text>
</comment>
<organism evidence="19 20">
    <name type="scientific">Geomicrobium halophilum</name>
    <dbReference type="NCBI Taxonomy" id="549000"/>
    <lineage>
        <taxon>Bacteria</taxon>
        <taxon>Bacillati</taxon>
        <taxon>Bacillota</taxon>
        <taxon>Bacilli</taxon>
        <taxon>Bacillales</taxon>
        <taxon>Geomicrobium</taxon>
    </lineage>
</organism>
<evidence type="ECO:0000256" key="14">
    <source>
        <dbReference type="PIRSR" id="PIRSR000350-3"/>
    </source>
</evidence>
<dbReference type="SUPFAM" id="SSF51905">
    <property type="entry name" value="FAD/NAD(P)-binding domain"/>
    <property type="match status" value="1"/>
</dbReference>
<dbReference type="GO" id="GO:0006103">
    <property type="term" value="P:2-oxoglutarate metabolic process"/>
    <property type="evidence" value="ECO:0007669"/>
    <property type="project" value="TreeGrafter"/>
</dbReference>
<dbReference type="InterPro" id="IPR023753">
    <property type="entry name" value="FAD/NAD-binding_dom"/>
</dbReference>
<accession>A0A841PXZ9</accession>
<evidence type="ECO:0000256" key="7">
    <source>
        <dbReference type="ARBA" id="ARBA00022827"/>
    </source>
</evidence>
<evidence type="ECO:0000256" key="8">
    <source>
        <dbReference type="ARBA" id="ARBA00023002"/>
    </source>
</evidence>
<evidence type="ECO:0000256" key="12">
    <source>
        <dbReference type="ARBA" id="ARBA00049187"/>
    </source>
</evidence>
<evidence type="ECO:0000256" key="15">
    <source>
        <dbReference type="PIRSR" id="PIRSR000350-4"/>
    </source>
</evidence>
<dbReference type="Pfam" id="PF07992">
    <property type="entry name" value="Pyr_redox_2"/>
    <property type="match status" value="1"/>
</dbReference>
<comment type="similarity">
    <text evidence="2 16">Belongs to the class-I pyridine nucleotide-disulfide oxidoreductase family.</text>
</comment>
<dbReference type="RefSeq" id="WP_184402884.1">
    <property type="nucleotide sequence ID" value="NZ_JACHHJ010000001.1"/>
</dbReference>
<dbReference type="EC" id="1.8.1.4" evidence="3 16"/>
<dbReference type="NCBIfam" id="TIGR01350">
    <property type="entry name" value="lipoamide_DH"/>
    <property type="match status" value="1"/>
</dbReference>
<evidence type="ECO:0000313" key="19">
    <source>
        <dbReference type="EMBL" id="MBB6448945.1"/>
    </source>
</evidence>
<feature type="disulfide bond" description="Redox-active" evidence="15">
    <location>
        <begin position="42"/>
        <end position="47"/>
    </location>
</feature>
<name>A0A841PXZ9_9BACL</name>
<evidence type="ECO:0000256" key="6">
    <source>
        <dbReference type="ARBA" id="ARBA00022630"/>
    </source>
</evidence>
<proteinExistence type="inferred from homology"/>
<evidence type="ECO:0000313" key="20">
    <source>
        <dbReference type="Proteomes" id="UP000568839"/>
    </source>
</evidence>
<dbReference type="EMBL" id="JACHHJ010000001">
    <property type="protein sequence ID" value="MBB6448945.1"/>
    <property type="molecule type" value="Genomic_DNA"/>
</dbReference>
<evidence type="ECO:0000256" key="13">
    <source>
        <dbReference type="PIRSR" id="PIRSR000350-2"/>
    </source>
</evidence>
<dbReference type="Pfam" id="PF02852">
    <property type="entry name" value="Pyr_redox_dim"/>
    <property type="match status" value="1"/>
</dbReference>
<dbReference type="InterPro" id="IPR004099">
    <property type="entry name" value="Pyr_nucl-diS_OxRdtase_dimer"/>
</dbReference>
<keyword evidence="6 16" id="KW-0285">Flavoprotein</keyword>
<keyword evidence="5" id="KW-0963">Cytoplasm</keyword>
<sequence>MPEEYDLVVIGAGTGGYVAAIRAAQLGNQVALIEKGEVGGTCLHKGCIPSKALLRSAEVYSEAKRAEEFGVHTGKPQLDFTKVQSRKQTIVDQLSSGVQQLLKKEGITIYEGHARILGPSIFSPRAGSISIEKNDGSENEVLVPKHVIIASGSKPRQLPGIDFSQENVMTSDDALFMESLPASIVIIGGGVIGIEWASMLVDFDVDVTVLEAQDRLLSGEDEAISNEMRKQLEARGVQIVVNADVRTEDLDVNKEGISLSADVGGKTQNYHADRLLVSVGREANISDIGLQNTEIETERGKIVTNGWGQTKEAHIYAIGDVVRGFELAHVASHEGVTAVEHMNEMQPAKLNAHPMPRCTYSHPEVASVGLSEAEAKAQGFDVKVGIFPLQAIGKALIQGDKEGFCKFVSDGKTNDLLGVHIIGAKATELIAEGTLAMLLDAADWEVAETVHPHPSLSEVFKEAALQADQRAIHI</sequence>
<feature type="binding site" evidence="14">
    <location>
        <position position="211"/>
    </location>
    <ligand>
        <name>NAD(+)</name>
        <dbReference type="ChEBI" id="CHEBI:57540"/>
    </ligand>
</feature>
<evidence type="ECO:0000256" key="10">
    <source>
        <dbReference type="ARBA" id="ARBA00023157"/>
    </source>
</evidence>
<feature type="binding site" evidence="14">
    <location>
        <begin position="188"/>
        <end position="195"/>
    </location>
    <ligand>
        <name>NAD(+)</name>
        <dbReference type="ChEBI" id="CHEBI:57540"/>
    </ligand>
</feature>
<dbReference type="InterPro" id="IPR036188">
    <property type="entry name" value="FAD/NAD-bd_sf"/>
</dbReference>
<dbReference type="InterPro" id="IPR016156">
    <property type="entry name" value="FAD/NAD-linked_Rdtase_dimer_sf"/>
</dbReference>
<evidence type="ECO:0000256" key="5">
    <source>
        <dbReference type="ARBA" id="ARBA00022490"/>
    </source>
</evidence>
<dbReference type="PROSITE" id="PS00076">
    <property type="entry name" value="PYRIDINE_REDOX_1"/>
    <property type="match status" value="1"/>
</dbReference>
<comment type="cofactor">
    <cofactor evidence="14 16">
        <name>FAD</name>
        <dbReference type="ChEBI" id="CHEBI:57692"/>
    </cofactor>
    <text evidence="14 16">Binds 1 FAD per subunit.</text>
</comment>
<dbReference type="PRINTS" id="PR00411">
    <property type="entry name" value="PNDRDTASEI"/>
</dbReference>
<feature type="binding site" evidence="14">
    <location>
        <position position="51"/>
    </location>
    <ligand>
        <name>FAD</name>
        <dbReference type="ChEBI" id="CHEBI:57692"/>
    </ligand>
</feature>
<keyword evidence="7 14" id="KW-0274">FAD</keyword>
<gene>
    <name evidence="19" type="ORF">HNR44_000894</name>
</gene>
<reference evidence="19 20" key="1">
    <citation type="submission" date="2020-08" db="EMBL/GenBank/DDBJ databases">
        <title>Genomic Encyclopedia of Type Strains, Phase IV (KMG-IV): sequencing the most valuable type-strain genomes for metagenomic binning, comparative biology and taxonomic classification.</title>
        <authorList>
            <person name="Goeker M."/>
        </authorList>
    </citation>
    <scope>NUCLEOTIDE SEQUENCE [LARGE SCALE GENOMIC DNA]</scope>
    <source>
        <strain evidence="19 20">DSM 21769</strain>
    </source>
</reference>
<dbReference type="InterPro" id="IPR050151">
    <property type="entry name" value="Class-I_Pyr_Nuc-Dis_Oxidored"/>
</dbReference>
<dbReference type="PANTHER" id="PTHR22912:SF217">
    <property type="entry name" value="DIHYDROLIPOYL DEHYDROGENASE"/>
    <property type="match status" value="1"/>
</dbReference>
<comment type="catalytic activity">
    <reaction evidence="12 16">
        <text>N(6)-[(R)-dihydrolipoyl]-L-lysyl-[protein] + NAD(+) = N(6)-[(R)-lipoyl]-L-lysyl-[protein] + NADH + H(+)</text>
        <dbReference type="Rhea" id="RHEA:15045"/>
        <dbReference type="Rhea" id="RHEA-COMP:10474"/>
        <dbReference type="Rhea" id="RHEA-COMP:10475"/>
        <dbReference type="ChEBI" id="CHEBI:15378"/>
        <dbReference type="ChEBI" id="CHEBI:57540"/>
        <dbReference type="ChEBI" id="CHEBI:57945"/>
        <dbReference type="ChEBI" id="CHEBI:83099"/>
        <dbReference type="ChEBI" id="CHEBI:83100"/>
        <dbReference type="EC" id="1.8.1.4"/>
    </reaction>
</comment>
<keyword evidence="11 16" id="KW-0676">Redox-active center</keyword>
<feature type="active site" description="Proton acceptor" evidence="13">
    <location>
        <position position="453"/>
    </location>
</feature>
<comment type="caution">
    <text evidence="19">The sequence shown here is derived from an EMBL/GenBank/DDBJ whole genome shotgun (WGS) entry which is preliminary data.</text>
</comment>
<evidence type="ECO:0000256" key="1">
    <source>
        <dbReference type="ARBA" id="ARBA00004496"/>
    </source>
</evidence>
<feature type="binding site" evidence="14">
    <location>
        <position position="320"/>
    </location>
    <ligand>
        <name>FAD</name>
        <dbReference type="ChEBI" id="CHEBI:57692"/>
    </ligand>
</feature>
<evidence type="ECO:0000256" key="16">
    <source>
        <dbReference type="RuleBase" id="RU003692"/>
    </source>
</evidence>
<dbReference type="AlphaFoldDB" id="A0A841PXZ9"/>
<evidence type="ECO:0000256" key="11">
    <source>
        <dbReference type="ARBA" id="ARBA00023284"/>
    </source>
</evidence>
<keyword evidence="9 14" id="KW-0520">NAD</keyword>
<dbReference type="PIRSF" id="PIRSF000350">
    <property type="entry name" value="Mercury_reductase_MerA"/>
    <property type="match status" value="1"/>
</dbReference>
<dbReference type="InterPro" id="IPR001100">
    <property type="entry name" value="Pyr_nuc-diS_OxRdtase"/>
</dbReference>
<dbReference type="Gene3D" id="3.30.390.30">
    <property type="match status" value="1"/>
</dbReference>
<dbReference type="GO" id="GO:0005737">
    <property type="term" value="C:cytoplasm"/>
    <property type="evidence" value="ECO:0007669"/>
    <property type="project" value="UniProtKB-SubCell"/>
</dbReference>
<keyword evidence="10" id="KW-1015">Disulfide bond</keyword>
<feature type="binding site" evidence="14">
    <location>
        <position position="280"/>
    </location>
    <ligand>
        <name>NAD(+)</name>
        <dbReference type="ChEBI" id="CHEBI:57540"/>
    </ligand>
</feature>
<dbReference type="SUPFAM" id="SSF55424">
    <property type="entry name" value="FAD/NAD-linked reductases, dimerisation (C-terminal) domain"/>
    <property type="match status" value="1"/>
</dbReference>
<keyword evidence="8 16" id="KW-0560">Oxidoreductase</keyword>
<dbReference type="InterPro" id="IPR012999">
    <property type="entry name" value="Pyr_OxRdtase_I_AS"/>
</dbReference>
<evidence type="ECO:0000256" key="9">
    <source>
        <dbReference type="ARBA" id="ARBA00023027"/>
    </source>
</evidence>
<protein>
    <recommendedName>
        <fullName evidence="4 16">Dihydrolipoyl dehydrogenase</fullName>
        <ecNumber evidence="3 16">1.8.1.4</ecNumber>
    </recommendedName>
</protein>
<feature type="domain" description="Pyridine nucleotide-disulphide oxidoreductase dimerisation" evidence="17">
    <location>
        <begin position="355"/>
        <end position="464"/>
    </location>
</feature>
<dbReference type="Gene3D" id="3.50.50.60">
    <property type="entry name" value="FAD/NAD(P)-binding domain"/>
    <property type="match status" value="2"/>
</dbReference>